<dbReference type="InterPro" id="IPR036513">
    <property type="entry name" value="STAS_dom_sf"/>
</dbReference>
<dbReference type="InterPro" id="IPR002645">
    <property type="entry name" value="STAS_dom"/>
</dbReference>
<evidence type="ECO:0000259" key="1">
    <source>
        <dbReference type="PROSITE" id="PS50801"/>
    </source>
</evidence>
<dbReference type="KEGG" id="dmm:dnm_067420"/>
<dbReference type="PANTHER" id="PTHR33495">
    <property type="entry name" value="ANTI-SIGMA FACTOR ANTAGONIST TM_1081-RELATED-RELATED"/>
    <property type="match status" value="1"/>
</dbReference>
<dbReference type="Gene3D" id="3.30.750.24">
    <property type="entry name" value="STAS domain"/>
    <property type="match status" value="1"/>
</dbReference>
<keyword evidence="3" id="KW-1185">Reference proteome</keyword>
<dbReference type="GO" id="GO:0043856">
    <property type="term" value="F:anti-sigma factor antagonist activity"/>
    <property type="evidence" value="ECO:0007669"/>
    <property type="project" value="TreeGrafter"/>
</dbReference>
<gene>
    <name evidence="2" type="ORF">dnm_067420</name>
</gene>
<organism evidence="2 3">
    <name type="scientific">Desulfonema magnum</name>
    <dbReference type="NCBI Taxonomy" id="45655"/>
    <lineage>
        <taxon>Bacteria</taxon>
        <taxon>Pseudomonadati</taxon>
        <taxon>Thermodesulfobacteriota</taxon>
        <taxon>Desulfobacteria</taxon>
        <taxon>Desulfobacterales</taxon>
        <taxon>Desulfococcaceae</taxon>
        <taxon>Desulfonema</taxon>
    </lineage>
</organism>
<protein>
    <submittedName>
        <fullName evidence="2">STAS domain-containing protein</fullName>
    </submittedName>
</protein>
<accession>A0A975BS77</accession>
<dbReference type="PROSITE" id="PS50801">
    <property type="entry name" value="STAS"/>
    <property type="match status" value="1"/>
</dbReference>
<dbReference type="RefSeq" id="WP_207678771.1">
    <property type="nucleotide sequence ID" value="NZ_CP061800.1"/>
</dbReference>
<evidence type="ECO:0000313" key="2">
    <source>
        <dbReference type="EMBL" id="QTA90681.1"/>
    </source>
</evidence>
<dbReference type="EMBL" id="CP061800">
    <property type="protein sequence ID" value="QTA90681.1"/>
    <property type="molecule type" value="Genomic_DNA"/>
</dbReference>
<proteinExistence type="predicted"/>
<sequence>MEISVAYKEERVCFTVKGKIGDQGAEVLMSRFFELDKSSFREVIFDFRAVSNIGSKGIGKLLLFYKDLAASGASMRVENVSDTLYDLFSVLKLDTIFPITKA</sequence>
<dbReference type="SUPFAM" id="SSF52091">
    <property type="entry name" value="SpoIIaa-like"/>
    <property type="match status" value="1"/>
</dbReference>
<dbReference type="Pfam" id="PF01740">
    <property type="entry name" value="STAS"/>
    <property type="match status" value="1"/>
</dbReference>
<dbReference type="Proteomes" id="UP000663722">
    <property type="component" value="Chromosome"/>
</dbReference>
<evidence type="ECO:0000313" key="3">
    <source>
        <dbReference type="Proteomes" id="UP000663722"/>
    </source>
</evidence>
<feature type="domain" description="STAS" evidence="1">
    <location>
        <begin position="1"/>
        <end position="102"/>
    </location>
</feature>
<dbReference type="AlphaFoldDB" id="A0A975BS77"/>
<name>A0A975BS77_9BACT</name>
<dbReference type="CDD" id="cd07043">
    <property type="entry name" value="STAS_anti-anti-sigma_factors"/>
    <property type="match status" value="1"/>
</dbReference>
<reference evidence="2" key="1">
    <citation type="journal article" date="2021" name="Microb. Physiol.">
        <title>Proteogenomic Insights into the Physiology of Marine, Sulfate-Reducing, Filamentous Desulfonema limicola and Desulfonema magnum.</title>
        <authorList>
            <person name="Schnaars V."/>
            <person name="Wohlbrand L."/>
            <person name="Scheve S."/>
            <person name="Hinrichs C."/>
            <person name="Reinhardt R."/>
            <person name="Rabus R."/>
        </authorList>
    </citation>
    <scope>NUCLEOTIDE SEQUENCE</scope>
    <source>
        <strain evidence="2">4be13</strain>
    </source>
</reference>